<evidence type="ECO:0000256" key="15">
    <source>
        <dbReference type="SAM" id="MobiDB-lite"/>
    </source>
</evidence>
<evidence type="ECO:0000256" key="8">
    <source>
        <dbReference type="ARBA" id="ARBA00051651"/>
    </source>
</evidence>
<dbReference type="HAMAP" id="MF_01961">
    <property type="entry name" value="Catal_peroxid"/>
    <property type="match status" value="1"/>
</dbReference>
<feature type="active site" description="Proton acceptor" evidence="13">
    <location>
        <position position="92"/>
    </location>
</feature>
<evidence type="ECO:0000256" key="14">
    <source>
        <dbReference type="RuleBase" id="RU003451"/>
    </source>
</evidence>
<dbReference type="PRINTS" id="PR00460">
    <property type="entry name" value="BPEROXIDASE"/>
</dbReference>
<keyword evidence="3 13" id="KW-0479">Metal-binding</keyword>
<evidence type="ECO:0000256" key="13">
    <source>
        <dbReference type="HAMAP-Rule" id="MF_01961"/>
    </source>
</evidence>
<name>A0A371B8R6_9BRAD</name>
<dbReference type="GO" id="GO:0004096">
    <property type="term" value="F:catalase activity"/>
    <property type="evidence" value="ECO:0007669"/>
    <property type="project" value="UniProtKB-UniRule"/>
</dbReference>
<dbReference type="Gene3D" id="1.10.420.10">
    <property type="entry name" value="Peroxidase, domain 2"/>
    <property type="match status" value="2"/>
</dbReference>
<dbReference type="NCBIfam" id="NF011635">
    <property type="entry name" value="PRK15061.1"/>
    <property type="match status" value="1"/>
</dbReference>
<dbReference type="GO" id="GO:0005829">
    <property type="term" value="C:cytosol"/>
    <property type="evidence" value="ECO:0007669"/>
    <property type="project" value="UniProtKB-ARBA"/>
</dbReference>
<dbReference type="CDD" id="cd08200">
    <property type="entry name" value="catalase_peroxidase_2"/>
    <property type="match status" value="1"/>
</dbReference>
<evidence type="ECO:0000256" key="1">
    <source>
        <dbReference type="ARBA" id="ARBA00022559"/>
    </source>
</evidence>
<feature type="binding site" description="axial binding residue" evidence="13">
    <location>
        <position position="254"/>
    </location>
    <ligand>
        <name>heme b</name>
        <dbReference type="ChEBI" id="CHEBI:60344"/>
    </ligand>
    <ligandPart>
        <name>Fe</name>
        <dbReference type="ChEBI" id="CHEBI:18248"/>
    </ligandPart>
</feature>
<sequence length="725" mass="79280">MDAKTEGKCPFTGGRGPTNRDWWPDQLDIQVLHHNSTLSDPMGAGFDYAKEFKSLDLNAVIADLTKLMTDSQDWWPADFGHYGGLMVRMAWHSAGTYRITDGRGGAGAGQQRFAPLNSWPDNANLDKARRLLWPIKQKYGRKISWADLMILAGNVALESMGFKTFGFAGGRKDVWEPEELYWGPEGSWLGDERYSGERQLSEPLGAVQMGLIYVNPEGPNGNPDPVAAAKDIRETFARMAMDDEETVALIAGGHTFGKTHGAGDPSLIGPAPEGGALEDQGLGWKSKHGTGIGADTITGGPEVTWTTTPTKWSNNFFWNLFGYEWELEKSPAGAKQWRAKGAGATVPDAFDKNKKHVPKMLTTDLSLRFDPAYEKISRRFMENPDQFADAFARAWFKLTHRDMGPRVRYLGPLVPKEELIWQDPIPAPSGDVIGDKDVADLKAKILASGLTVSQLVSTAWASASTFRRSDKRGGANGARIRLAPQKDWDVNNPPELAKVLKTLEGIQKDSGKKVSLADLIVLGGVAAIEKAAKDAGVAVTVPFAPGRMDASQEQTDIPSFAPLEPRADGFRNYVNAKKHQFMSPQEALIDKAQLLTLTGPEMTALIGGLRVLGANVHNSSHGVFTKTPGKLTNDFFLNLLDMGTVWSHKDGDIYEGKDRKSGELKWTATNVDLIFGSHAQLRAFAEVYGCADSKEQFVKDFIAAWTKVMNADRFDLAGPGKQQAA</sequence>
<dbReference type="OrthoDB" id="9759743at2"/>
<dbReference type="InterPro" id="IPR019794">
    <property type="entry name" value="Peroxidases_AS"/>
</dbReference>
<dbReference type="GO" id="GO:0020037">
    <property type="term" value="F:heme binding"/>
    <property type="evidence" value="ECO:0007669"/>
    <property type="project" value="InterPro"/>
</dbReference>
<feature type="region of interest" description="Disordered" evidence="15">
    <location>
        <begin position="1"/>
        <end position="20"/>
    </location>
</feature>
<evidence type="ECO:0000256" key="4">
    <source>
        <dbReference type="ARBA" id="ARBA00023002"/>
    </source>
</evidence>
<evidence type="ECO:0000256" key="10">
    <source>
        <dbReference type="ARBA" id="ARBA00060838"/>
    </source>
</evidence>
<dbReference type="GO" id="GO:0070301">
    <property type="term" value="P:cellular response to hydrogen peroxide"/>
    <property type="evidence" value="ECO:0007669"/>
    <property type="project" value="TreeGrafter"/>
</dbReference>
<dbReference type="PROSITE" id="PS50873">
    <property type="entry name" value="PEROXIDASE_4"/>
    <property type="match status" value="1"/>
</dbReference>
<comment type="function">
    <text evidence="9">Bifunctional enzyme with both catalase and broad-spectrum peroxidase activity. Important for stationary phase survival.</text>
</comment>
<dbReference type="GO" id="GO:0046872">
    <property type="term" value="F:metal ion binding"/>
    <property type="evidence" value="ECO:0007669"/>
    <property type="project" value="UniProtKB-KW"/>
</dbReference>
<feature type="site" description="Transition state stabilizer" evidence="13">
    <location>
        <position position="88"/>
    </location>
</feature>
<dbReference type="PROSITE" id="PS00436">
    <property type="entry name" value="PEROXIDASE_2"/>
    <property type="match status" value="1"/>
</dbReference>
<evidence type="ECO:0000313" key="18">
    <source>
        <dbReference type="Proteomes" id="UP000263993"/>
    </source>
</evidence>
<dbReference type="AlphaFoldDB" id="A0A371B8R6"/>
<feature type="cross-link" description="Tryptophyl-tyrosyl-methioninium (Tyr-Met) (with Trp-91)" evidence="13">
    <location>
        <begin position="213"/>
        <end position="239"/>
    </location>
</feature>
<proteinExistence type="inferred from homology"/>
<dbReference type="InterPro" id="IPR010255">
    <property type="entry name" value="Haem_peroxidase_sf"/>
</dbReference>
<dbReference type="PANTHER" id="PTHR30555">
    <property type="entry name" value="HYDROPEROXIDASE I, BIFUNCTIONAL CATALASE-PEROXIDASE"/>
    <property type="match status" value="1"/>
</dbReference>
<comment type="caution">
    <text evidence="13">Lacks conserved residue(s) required for the propagation of feature annotation.</text>
</comment>
<comment type="PTM">
    <text evidence="13">Formation of the three residue Trp-Tyr-Met cross-link is important for the catalase, but not the peroxidase activity of the enzyme.</text>
</comment>
<dbReference type="InterPro" id="IPR002016">
    <property type="entry name" value="Haem_peroxidase"/>
</dbReference>
<dbReference type="EC" id="1.11.1.21" evidence="11 13"/>
<dbReference type="Pfam" id="PF00141">
    <property type="entry name" value="peroxidase"/>
    <property type="match status" value="2"/>
</dbReference>
<keyword evidence="2 13" id="KW-0349">Heme</keyword>
<evidence type="ECO:0000259" key="16">
    <source>
        <dbReference type="PROSITE" id="PS50873"/>
    </source>
</evidence>
<accession>A0A371B8R6</accession>
<dbReference type="EMBL" id="QRGO01000001">
    <property type="protein sequence ID" value="RDV03960.1"/>
    <property type="molecule type" value="Genomic_DNA"/>
</dbReference>
<dbReference type="PROSITE" id="PS00435">
    <property type="entry name" value="PEROXIDASE_1"/>
    <property type="match status" value="1"/>
</dbReference>
<protein>
    <recommendedName>
        <fullName evidence="12 13">Catalase-peroxidase</fullName>
        <shortName evidence="13">CP</shortName>
        <ecNumber evidence="11 13">1.11.1.21</ecNumber>
    </recommendedName>
    <alternativeName>
        <fullName evidence="13">Peroxidase/catalase</fullName>
    </alternativeName>
</protein>
<feature type="domain" description="Plant heme peroxidase family profile" evidence="16">
    <location>
        <begin position="125"/>
        <end position="413"/>
    </location>
</feature>
<dbReference type="InterPro" id="IPR019793">
    <property type="entry name" value="Peroxidases_heam-ligand_BS"/>
</dbReference>
<dbReference type="GO" id="GO:0042744">
    <property type="term" value="P:hydrogen peroxide catabolic process"/>
    <property type="evidence" value="ECO:0007669"/>
    <property type="project" value="UniProtKB-KW"/>
</dbReference>
<evidence type="ECO:0000256" key="3">
    <source>
        <dbReference type="ARBA" id="ARBA00022723"/>
    </source>
</evidence>
<dbReference type="PRINTS" id="PR00458">
    <property type="entry name" value="PEROXIDASE"/>
</dbReference>
<evidence type="ECO:0000256" key="12">
    <source>
        <dbReference type="ARBA" id="ARBA00074141"/>
    </source>
</evidence>
<evidence type="ECO:0000313" key="17">
    <source>
        <dbReference type="EMBL" id="RDV03960.1"/>
    </source>
</evidence>
<gene>
    <name evidence="13 17" type="primary">katG</name>
    <name evidence="17" type="ORF">DXH78_04780</name>
</gene>
<comment type="catalytic activity">
    <reaction evidence="7 13 14">
        <text>2 H2O2 = O2 + 2 H2O</text>
        <dbReference type="Rhea" id="RHEA:20309"/>
        <dbReference type="ChEBI" id="CHEBI:15377"/>
        <dbReference type="ChEBI" id="CHEBI:15379"/>
        <dbReference type="ChEBI" id="CHEBI:16240"/>
        <dbReference type="EC" id="1.11.1.21"/>
    </reaction>
</comment>
<reference evidence="18" key="1">
    <citation type="submission" date="2018-08" db="EMBL/GenBank/DDBJ databases">
        <authorList>
            <person name="Kim S.-J."/>
            <person name="Jung G.-Y."/>
        </authorList>
    </citation>
    <scope>NUCLEOTIDE SEQUENCE [LARGE SCALE GENOMIC DNA]</scope>
    <source>
        <strain evidence="18">GY_H</strain>
    </source>
</reference>
<comment type="cofactor">
    <cofactor evidence="13">
        <name>heme b</name>
        <dbReference type="ChEBI" id="CHEBI:60344"/>
    </cofactor>
    <text evidence="13">Binds 1 heme b (iron(II)-protoporphyrin IX) group per dimer.</text>
</comment>
<dbReference type="FunFam" id="1.10.420.10:FF:000002">
    <property type="entry name" value="Catalase-peroxidase"/>
    <property type="match status" value="1"/>
</dbReference>
<evidence type="ECO:0000256" key="6">
    <source>
        <dbReference type="ARBA" id="ARBA00023324"/>
    </source>
</evidence>
<dbReference type="Proteomes" id="UP000263993">
    <property type="component" value="Unassembled WGS sequence"/>
</dbReference>
<dbReference type="CDD" id="cd00649">
    <property type="entry name" value="catalase_peroxidase_1"/>
    <property type="match status" value="1"/>
</dbReference>
<dbReference type="FunFam" id="1.10.520.10:FF:000002">
    <property type="entry name" value="Catalase-peroxidase"/>
    <property type="match status" value="1"/>
</dbReference>
<dbReference type="Gene3D" id="1.10.520.10">
    <property type="match status" value="2"/>
</dbReference>
<comment type="caution">
    <text evidence="17">The sequence shown here is derived from an EMBL/GenBank/DDBJ whole genome shotgun (WGS) entry which is preliminary data.</text>
</comment>
<keyword evidence="4 13" id="KW-0560">Oxidoreductase</keyword>
<dbReference type="PANTHER" id="PTHR30555:SF0">
    <property type="entry name" value="CATALASE-PEROXIDASE"/>
    <property type="match status" value="1"/>
</dbReference>
<keyword evidence="5 13" id="KW-0408">Iron</keyword>
<dbReference type="InterPro" id="IPR000763">
    <property type="entry name" value="Catalase_peroxidase"/>
</dbReference>
<comment type="similarity">
    <text evidence="10 13 14">Belongs to the peroxidase family. Peroxidase/catalase subfamily.</text>
</comment>
<evidence type="ECO:0000256" key="9">
    <source>
        <dbReference type="ARBA" id="ARBA00057360"/>
    </source>
</evidence>
<keyword evidence="18" id="KW-1185">Reference proteome</keyword>
<dbReference type="FunFam" id="1.10.420.10:FF:000004">
    <property type="entry name" value="Catalase-peroxidase"/>
    <property type="match status" value="1"/>
</dbReference>
<evidence type="ECO:0000256" key="2">
    <source>
        <dbReference type="ARBA" id="ARBA00022617"/>
    </source>
</evidence>
<keyword evidence="1 13" id="KW-0575">Peroxidase</keyword>
<comment type="catalytic activity">
    <reaction evidence="8 13 14">
        <text>H2O2 + AH2 = A + 2 H2O</text>
        <dbReference type="Rhea" id="RHEA:30275"/>
        <dbReference type="ChEBI" id="CHEBI:13193"/>
        <dbReference type="ChEBI" id="CHEBI:15377"/>
        <dbReference type="ChEBI" id="CHEBI:16240"/>
        <dbReference type="ChEBI" id="CHEBI:17499"/>
        <dbReference type="EC" id="1.11.1.21"/>
    </reaction>
</comment>
<organism evidence="17 18">
    <name type="scientific">Undibacter mobilis</name>
    <dbReference type="NCBI Taxonomy" id="2292256"/>
    <lineage>
        <taxon>Bacteria</taxon>
        <taxon>Pseudomonadati</taxon>
        <taxon>Pseudomonadota</taxon>
        <taxon>Alphaproteobacteria</taxon>
        <taxon>Hyphomicrobiales</taxon>
        <taxon>Nitrobacteraceae</taxon>
        <taxon>Undibacter</taxon>
    </lineage>
</organism>
<dbReference type="NCBIfam" id="TIGR00198">
    <property type="entry name" value="cat_per_HPI"/>
    <property type="match status" value="1"/>
</dbReference>
<evidence type="ECO:0000256" key="5">
    <source>
        <dbReference type="ARBA" id="ARBA00023004"/>
    </source>
</evidence>
<dbReference type="SUPFAM" id="SSF48113">
    <property type="entry name" value="Heme-dependent peroxidases"/>
    <property type="match status" value="2"/>
</dbReference>
<keyword evidence="6 13" id="KW-0376">Hydrogen peroxide</keyword>
<evidence type="ECO:0000256" key="7">
    <source>
        <dbReference type="ARBA" id="ARBA00049145"/>
    </source>
</evidence>
<dbReference type="RefSeq" id="WP_115515986.1">
    <property type="nucleotide sequence ID" value="NZ_QRGO01000001.1"/>
</dbReference>
<evidence type="ECO:0000256" key="11">
    <source>
        <dbReference type="ARBA" id="ARBA00067012"/>
    </source>
</evidence>
<comment type="subunit">
    <text evidence="13">Homodimer or homotetramer.</text>
</comment>